<dbReference type="AlphaFoldDB" id="A0A8J7F6Q5"/>
<keyword evidence="3" id="KW-1185">Reference proteome</keyword>
<evidence type="ECO:0000256" key="1">
    <source>
        <dbReference type="SAM" id="MobiDB-lite"/>
    </source>
</evidence>
<organism evidence="2 3">
    <name type="scientific">Plectonema cf. radiosum LEGE 06105</name>
    <dbReference type="NCBI Taxonomy" id="945769"/>
    <lineage>
        <taxon>Bacteria</taxon>
        <taxon>Bacillati</taxon>
        <taxon>Cyanobacteriota</taxon>
        <taxon>Cyanophyceae</taxon>
        <taxon>Oscillatoriophycideae</taxon>
        <taxon>Oscillatoriales</taxon>
        <taxon>Microcoleaceae</taxon>
        <taxon>Plectonema</taxon>
    </lineage>
</organism>
<feature type="region of interest" description="Disordered" evidence="1">
    <location>
        <begin position="101"/>
        <end position="128"/>
    </location>
</feature>
<protein>
    <submittedName>
        <fullName evidence="2">Uncharacterized protein</fullName>
    </submittedName>
</protein>
<evidence type="ECO:0000313" key="3">
    <source>
        <dbReference type="Proteomes" id="UP000620559"/>
    </source>
</evidence>
<accession>A0A8J7F6Q5</accession>
<evidence type="ECO:0000313" key="2">
    <source>
        <dbReference type="EMBL" id="MBE9215030.1"/>
    </source>
</evidence>
<gene>
    <name evidence="2" type="ORF">IQ247_20570</name>
</gene>
<dbReference type="Proteomes" id="UP000620559">
    <property type="component" value="Unassembled WGS sequence"/>
</dbReference>
<feature type="compositionally biased region" description="Polar residues" evidence="1">
    <location>
        <begin position="113"/>
        <end position="128"/>
    </location>
</feature>
<sequence>MCNKQIDFRWRYQPCQSMDVQLMNYIQSNRITGKTQMMLVAVRSFWLTHALANYSDDEKEVQRIAQICVKSLRKQAQEIVELAGLENTSLIFLTQNSIQSRSNNHSCDRLDNQSENNVYDDTGLSNFM</sequence>
<proteinExistence type="predicted"/>
<reference evidence="2" key="1">
    <citation type="submission" date="2020-10" db="EMBL/GenBank/DDBJ databases">
        <authorList>
            <person name="Castelo-Branco R."/>
            <person name="Eusebio N."/>
            <person name="Adriana R."/>
            <person name="Vieira A."/>
            <person name="Brugerolle De Fraissinette N."/>
            <person name="Rezende De Castro R."/>
            <person name="Schneider M.P."/>
            <person name="Vasconcelos V."/>
            <person name="Leao P.N."/>
        </authorList>
    </citation>
    <scope>NUCLEOTIDE SEQUENCE</scope>
    <source>
        <strain evidence="2">LEGE 06105</strain>
    </source>
</reference>
<name>A0A8J7F6Q5_9CYAN</name>
<dbReference type="EMBL" id="JADEWL010000083">
    <property type="protein sequence ID" value="MBE9215030.1"/>
    <property type="molecule type" value="Genomic_DNA"/>
</dbReference>
<comment type="caution">
    <text evidence="2">The sequence shown here is derived from an EMBL/GenBank/DDBJ whole genome shotgun (WGS) entry which is preliminary data.</text>
</comment>
<dbReference type="RefSeq" id="WP_193923010.1">
    <property type="nucleotide sequence ID" value="NZ_JADEWL010000083.1"/>
</dbReference>